<sequence length="796" mass="85601">MISMTLSFRALGRPLAGLLISALFALSAAAAPAGEQAFDIPAGPLAPALHRFAERAGITLQADSDSLADKSSPGLHGQYRVADGLNQLLAGTGLAGTVAGPDLYVIQPISGQQLERVEVTGGIGASPAMALPVPYGGGQLASGGQVGMLGNKDYMDAPVNITSYTRETIDNLQARTVAEMVRNDPSVRGASGAGGMLDSFFIRGFAMNEGNSGEVSYNGVYGVAPNYRVLTGYAERVEVLKGPSTLLNGLSPNGSVGGTINVVSKRAPANDLNRVEAQYTQDQQFGGSVDLSRRAGEDDRWGLRFNAGYTDGDTRLDHQQRTSRYSALALDYQGERLRASLDLLAQREDYDAPSRELMLASGVPLPSAPDGRRNVTQKWEWSRVDDRSLLFSTEYDLSEHLMVFANLGGGDSEVDRLFGYPTIQNAQGDTRDSPSYMLFRNQRRTADAGLRALFDTAGVEHEVSVQVSGYREKYRRGAVYASSSYDSNIYDPVSRPELNVARPAHIPRMSESKLKGLALADTLSFLDRRLQVTLGARRQDIETDNFNAAPGSDHYDEGDTALFAGLMVSPWSGVSLYGNYTEGLSRGEIAPAAAANAGQALEPYVAKQYEAGVKLDRGALGATLDVFQITKPFGELNGAGVYRAGGEQRNRGLEVMVFGELGQRLRLMTGMMVMDAELTRARDPSVKGNKPVGVPDFQANATAEWDPAAVPNLTLLVSANHTGEQYLSNSNQQQLPSWTTWDLGARYQSRLAGTPVTWRLTVQNVGDKAYWASVNSWSMLTVGAPRTAVLSVTADF</sequence>
<evidence type="ECO:0000259" key="15">
    <source>
        <dbReference type="SMART" id="SM00965"/>
    </source>
</evidence>
<dbReference type="PANTHER" id="PTHR32552:SF82">
    <property type="entry name" value="FCUA PROTEIN"/>
    <property type="match status" value="1"/>
</dbReference>
<keyword evidence="5" id="KW-0406">Ion transport</keyword>
<proteinExistence type="inferred from homology"/>
<keyword evidence="3 12" id="KW-0813">Transport</keyword>
<evidence type="ECO:0000313" key="16">
    <source>
        <dbReference type="EMBL" id="TMW12321.1"/>
    </source>
</evidence>
<evidence type="ECO:0000256" key="5">
    <source>
        <dbReference type="ARBA" id="ARBA00022496"/>
    </source>
</evidence>
<keyword evidence="8 13" id="KW-0798">TonB box</keyword>
<comment type="similarity">
    <text evidence="2 12 13">Belongs to the TonB-dependent receptor family.</text>
</comment>
<comment type="subcellular location">
    <subcellularLocation>
        <location evidence="1 12">Cell outer membrane</location>
        <topology evidence="1 12">Multi-pass membrane protein</topology>
    </subcellularLocation>
</comment>
<dbReference type="Gene3D" id="3.55.50.30">
    <property type="match status" value="1"/>
</dbReference>
<keyword evidence="7" id="KW-0408">Iron</keyword>
<accession>A0ABY2XL42</accession>
<evidence type="ECO:0000256" key="6">
    <source>
        <dbReference type="ARBA" id="ARBA00022692"/>
    </source>
</evidence>
<protein>
    <submittedName>
        <fullName evidence="16">TonB-dependent receptor</fullName>
    </submittedName>
</protein>
<dbReference type="Gene3D" id="2.170.130.10">
    <property type="entry name" value="TonB-dependent receptor, plug domain"/>
    <property type="match status" value="1"/>
</dbReference>
<dbReference type="PANTHER" id="PTHR32552">
    <property type="entry name" value="FERRICHROME IRON RECEPTOR-RELATED"/>
    <property type="match status" value="1"/>
</dbReference>
<evidence type="ECO:0000256" key="14">
    <source>
        <dbReference type="SAM" id="SignalP"/>
    </source>
</evidence>
<evidence type="ECO:0000256" key="4">
    <source>
        <dbReference type="ARBA" id="ARBA00022452"/>
    </source>
</evidence>
<evidence type="ECO:0000256" key="10">
    <source>
        <dbReference type="ARBA" id="ARBA00023170"/>
    </source>
</evidence>
<dbReference type="InterPro" id="IPR037066">
    <property type="entry name" value="Plug_dom_sf"/>
</dbReference>
<dbReference type="RefSeq" id="WP_138772750.1">
    <property type="nucleotide sequence ID" value="NZ_VCQT01000035.1"/>
</dbReference>
<dbReference type="PROSITE" id="PS52016">
    <property type="entry name" value="TONB_DEPENDENT_REC_3"/>
    <property type="match status" value="1"/>
</dbReference>
<feature type="chain" id="PRO_5046406811" evidence="14">
    <location>
        <begin position="31"/>
        <end position="796"/>
    </location>
</feature>
<dbReference type="InterPro" id="IPR036942">
    <property type="entry name" value="Beta-barrel_TonB_sf"/>
</dbReference>
<dbReference type="EMBL" id="VCQT01000035">
    <property type="protein sequence ID" value="TMW12321.1"/>
    <property type="molecule type" value="Genomic_DNA"/>
</dbReference>
<feature type="signal peptide" evidence="14">
    <location>
        <begin position="1"/>
        <end position="30"/>
    </location>
</feature>
<evidence type="ECO:0000256" key="3">
    <source>
        <dbReference type="ARBA" id="ARBA00022448"/>
    </source>
</evidence>
<evidence type="ECO:0000256" key="12">
    <source>
        <dbReference type="PROSITE-ProRule" id="PRU01360"/>
    </source>
</evidence>
<keyword evidence="6 12" id="KW-0812">Transmembrane</keyword>
<evidence type="ECO:0000256" key="11">
    <source>
        <dbReference type="ARBA" id="ARBA00023237"/>
    </source>
</evidence>
<evidence type="ECO:0000256" key="7">
    <source>
        <dbReference type="ARBA" id="ARBA00023004"/>
    </source>
</evidence>
<dbReference type="SUPFAM" id="SSF56935">
    <property type="entry name" value="Porins"/>
    <property type="match status" value="1"/>
</dbReference>
<evidence type="ECO:0000256" key="8">
    <source>
        <dbReference type="ARBA" id="ARBA00023077"/>
    </source>
</evidence>
<keyword evidence="14" id="KW-0732">Signal</keyword>
<organism evidence="16 17">
    <name type="scientific">Alloalcanivorax gelatiniphagus</name>
    <dbReference type="NCBI Taxonomy" id="1194167"/>
    <lineage>
        <taxon>Bacteria</taxon>
        <taxon>Pseudomonadati</taxon>
        <taxon>Pseudomonadota</taxon>
        <taxon>Gammaproteobacteria</taxon>
        <taxon>Oceanospirillales</taxon>
        <taxon>Alcanivoracaceae</taxon>
        <taxon>Alloalcanivorax</taxon>
    </lineage>
</organism>
<evidence type="ECO:0000256" key="2">
    <source>
        <dbReference type="ARBA" id="ARBA00009810"/>
    </source>
</evidence>
<comment type="caution">
    <text evidence="16">The sequence shown here is derived from an EMBL/GenBank/DDBJ whole genome shotgun (WGS) entry which is preliminary data.</text>
</comment>
<reference evidence="16 17" key="1">
    <citation type="submission" date="2019-05" db="EMBL/GenBank/DDBJ databases">
        <title>Genome of Alcanivorax gelatiniphagus, an oil degrading marine bacteria.</title>
        <authorList>
            <person name="Kwon K.K."/>
        </authorList>
    </citation>
    <scope>NUCLEOTIDE SEQUENCE [LARGE SCALE GENOMIC DNA]</scope>
    <source>
        <strain evidence="16 17">MEBiC 08158</strain>
    </source>
</reference>
<dbReference type="InterPro" id="IPR012910">
    <property type="entry name" value="Plug_dom"/>
</dbReference>
<dbReference type="Pfam" id="PF00593">
    <property type="entry name" value="TonB_dep_Rec_b-barrel"/>
    <property type="match status" value="1"/>
</dbReference>
<evidence type="ECO:0000256" key="9">
    <source>
        <dbReference type="ARBA" id="ARBA00023136"/>
    </source>
</evidence>
<dbReference type="Pfam" id="PF07715">
    <property type="entry name" value="Plug"/>
    <property type="match status" value="1"/>
</dbReference>
<keyword evidence="5" id="KW-0410">Iron transport</keyword>
<dbReference type="CDD" id="cd01347">
    <property type="entry name" value="ligand_gated_channel"/>
    <property type="match status" value="1"/>
</dbReference>
<keyword evidence="9 12" id="KW-0472">Membrane</keyword>
<dbReference type="InterPro" id="IPR039426">
    <property type="entry name" value="TonB-dep_rcpt-like"/>
</dbReference>
<dbReference type="InterPro" id="IPR000531">
    <property type="entry name" value="Beta-barrel_TonB"/>
</dbReference>
<keyword evidence="10 16" id="KW-0675">Receptor</keyword>
<evidence type="ECO:0000313" key="17">
    <source>
        <dbReference type="Proteomes" id="UP000739180"/>
    </source>
</evidence>
<dbReference type="InterPro" id="IPR011662">
    <property type="entry name" value="Secretin/TonB_short_N"/>
</dbReference>
<dbReference type="InterPro" id="IPR010105">
    <property type="entry name" value="TonB_sidphr_rcpt"/>
</dbReference>
<keyword evidence="17" id="KW-1185">Reference proteome</keyword>
<dbReference type="Gene3D" id="2.40.170.20">
    <property type="entry name" value="TonB-dependent receptor, beta-barrel domain"/>
    <property type="match status" value="1"/>
</dbReference>
<gene>
    <name evidence="16" type="ORF">FGS76_11300</name>
</gene>
<evidence type="ECO:0000256" key="1">
    <source>
        <dbReference type="ARBA" id="ARBA00004571"/>
    </source>
</evidence>
<feature type="domain" description="Secretin/TonB short N-terminal" evidence="15">
    <location>
        <begin position="58"/>
        <end position="109"/>
    </location>
</feature>
<keyword evidence="4 12" id="KW-1134">Transmembrane beta strand</keyword>
<dbReference type="NCBIfam" id="TIGR01783">
    <property type="entry name" value="TonB-siderophor"/>
    <property type="match status" value="1"/>
</dbReference>
<dbReference type="SMART" id="SM00965">
    <property type="entry name" value="STN"/>
    <property type="match status" value="1"/>
</dbReference>
<dbReference type="Proteomes" id="UP000739180">
    <property type="component" value="Unassembled WGS sequence"/>
</dbReference>
<name>A0ABY2XL42_9GAMM</name>
<evidence type="ECO:0000256" key="13">
    <source>
        <dbReference type="RuleBase" id="RU003357"/>
    </source>
</evidence>
<keyword evidence="11 12" id="KW-0998">Cell outer membrane</keyword>